<keyword evidence="5" id="KW-1185">Reference proteome</keyword>
<accession>A0ABN5PL45</accession>
<dbReference type="InterPro" id="IPR009057">
    <property type="entry name" value="Homeodomain-like_sf"/>
</dbReference>
<proteinExistence type="predicted"/>
<dbReference type="EMBL" id="CP032514">
    <property type="protein sequence ID" value="AYD88917.1"/>
    <property type="molecule type" value="Genomic_DNA"/>
</dbReference>
<dbReference type="SUPFAM" id="SSF46689">
    <property type="entry name" value="Homeodomain-like"/>
    <property type="match status" value="1"/>
</dbReference>
<dbReference type="RefSeq" id="WP_119835280.1">
    <property type="nucleotide sequence ID" value="NZ_CP032514.1"/>
</dbReference>
<dbReference type="PANTHER" id="PTHR30055:SF209">
    <property type="entry name" value="POSSIBLE TRANSCRIPTIONAL REGULATORY PROTEIN (PROBABLY TETR-FAMILY)"/>
    <property type="match status" value="1"/>
</dbReference>
<dbReference type="PANTHER" id="PTHR30055">
    <property type="entry name" value="HTH-TYPE TRANSCRIPTIONAL REGULATOR RUTR"/>
    <property type="match status" value="1"/>
</dbReference>
<protein>
    <submittedName>
        <fullName evidence="4">TetR family transcriptional regulator</fullName>
    </submittedName>
</protein>
<dbReference type="InterPro" id="IPR001647">
    <property type="entry name" value="HTH_TetR"/>
</dbReference>
<dbReference type="PROSITE" id="PS50977">
    <property type="entry name" value="HTH_TETR_2"/>
    <property type="match status" value="1"/>
</dbReference>
<reference evidence="4 5" key="1">
    <citation type="submission" date="2018-09" db="EMBL/GenBank/DDBJ databases">
        <authorList>
            <person name="Li J."/>
        </authorList>
    </citation>
    <scope>NUCLEOTIDE SEQUENCE [LARGE SCALE GENOMIC DNA]</scope>
    <source>
        <strain evidence="4 5">2129</strain>
    </source>
</reference>
<dbReference type="Gene3D" id="1.10.357.10">
    <property type="entry name" value="Tetracycline Repressor, domain 2"/>
    <property type="match status" value="1"/>
</dbReference>
<dbReference type="PRINTS" id="PR00455">
    <property type="entry name" value="HTHTETR"/>
</dbReference>
<dbReference type="SUPFAM" id="SSF48498">
    <property type="entry name" value="Tetracyclin repressor-like, C-terminal domain"/>
    <property type="match status" value="1"/>
</dbReference>
<dbReference type="InterPro" id="IPR050109">
    <property type="entry name" value="HTH-type_TetR-like_transc_reg"/>
</dbReference>
<evidence type="ECO:0000313" key="4">
    <source>
        <dbReference type="EMBL" id="AYD88917.1"/>
    </source>
</evidence>
<feature type="DNA-binding region" description="H-T-H motif" evidence="2">
    <location>
        <begin position="33"/>
        <end position="52"/>
    </location>
</feature>
<dbReference type="Pfam" id="PF00440">
    <property type="entry name" value="TetR_N"/>
    <property type="match status" value="1"/>
</dbReference>
<evidence type="ECO:0000256" key="1">
    <source>
        <dbReference type="ARBA" id="ARBA00023125"/>
    </source>
</evidence>
<evidence type="ECO:0000313" key="5">
    <source>
        <dbReference type="Proteomes" id="UP000273001"/>
    </source>
</evidence>
<organism evidence="4 5">
    <name type="scientific">Actinomyces lilanjuaniae</name>
    <dbReference type="NCBI Taxonomy" id="2321394"/>
    <lineage>
        <taxon>Bacteria</taxon>
        <taxon>Bacillati</taxon>
        <taxon>Actinomycetota</taxon>
        <taxon>Actinomycetes</taxon>
        <taxon>Actinomycetales</taxon>
        <taxon>Actinomycetaceae</taxon>
        <taxon>Actinomyces</taxon>
    </lineage>
</organism>
<evidence type="ECO:0000256" key="2">
    <source>
        <dbReference type="PROSITE-ProRule" id="PRU00335"/>
    </source>
</evidence>
<dbReference type="InterPro" id="IPR036271">
    <property type="entry name" value="Tet_transcr_reg_TetR-rel_C_sf"/>
</dbReference>
<evidence type="ECO:0000259" key="3">
    <source>
        <dbReference type="PROSITE" id="PS50977"/>
    </source>
</evidence>
<gene>
    <name evidence="4" type="ORF">D5R93_00520</name>
</gene>
<dbReference type="Proteomes" id="UP000273001">
    <property type="component" value="Chromosome"/>
</dbReference>
<keyword evidence="1 2" id="KW-0238">DNA-binding</keyword>
<sequence>MTPARQQHATGTRQCLIDAALSLIDAHGWTEVTLTDVAHACDVTTPACYKYFPSKSSLFSAALHQLSRDLEERATTIVGDDPVESLLGIGTILVDLATGHPHLFEFSQLSPMAVEVHTEPASQHPLVSTIHNEVSRLATQEGADPEYLQLAIWSCLQGYARLVAAGAAAADPDFMRAVLRAVITIGDKS</sequence>
<feature type="domain" description="HTH tetR-type" evidence="3">
    <location>
        <begin position="10"/>
        <end position="70"/>
    </location>
</feature>
<name>A0ABN5PL45_9ACTO</name>